<evidence type="ECO:0000256" key="1">
    <source>
        <dbReference type="PROSITE-ProRule" id="PRU00339"/>
    </source>
</evidence>
<dbReference type="RefSeq" id="WP_148070314.1">
    <property type="nucleotide sequence ID" value="NZ_VRZA01000011.1"/>
</dbReference>
<evidence type="ECO:0000256" key="2">
    <source>
        <dbReference type="SAM" id="MobiDB-lite"/>
    </source>
</evidence>
<evidence type="ECO:0000313" key="4">
    <source>
        <dbReference type="Proteomes" id="UP000321039"/>
    </source>
</evidence>
<organism evidence="3 4">
    <name type="scientific">Parahaliea maris</name>
    <dbReference type="NCBI Taxonomy" id="2716870"/>
    <lineage>
        <taxon>Bacteria</taxon>
        <taxon>Pseudomonadati</taxon>
        <taxon>Pseudomonadota</taxon>
        <taxon>Gammaproteobacteria</taxon>
        <taxon>Cellvibrionales</taxon>
        <taxon>Halieaceae</taxon>
        <taxon>Parahaliea</taxon>
    </lineage>
</organism>
<dbReference type="SUPFAM" id="SSF48452">
    <property type="entry name" value="TPR-like"/>
    <property type="match status" value="1"/>
</dbReference>
<comment type="caution">
    <text evidence="3">The sequence shown here is derived from an EMBL/GenBank/DDBJ whole genome shotgun (WGS) entry which is preliminary data.</text>
</comment>
<feature type="region of interest" description="Disordered" evidence="2">
    <location>
        <begin position="38"/>
        <end position="77"/>
    </location>
</feature>
<dbReference type="InterPro" id="IPR019734">
    <property type="entry name" value="TPR_rpt"/>
</dbReference>
<accession>A0A5C8ZLD3</accession>
<dbReference type="InterPro" id="IPR011990">
    <property type="entry name" value="TPR-like_helical_dom_sf"/>
</dbReference>
<dbReference type="Proteomes" id="UP000321039">
    <property type="component" value="Unassembled WGS sequence"/>
</dbReference>
<dbReference type="EMBL" id="VRZA01000011">
    <property type="protein sequence ID" value="TXS89273.1"/>
    <property type="molecule type" value="Genomic_DNA"/>
</dbReference>
<keyword evidence="4" id="KW-1185">Reference proteome</keyword>
<evidence type="ECO:0000313" key="3">
    <source>
        <dbReference type="EMBL" id="TXS89273.1"/>
    </source>
</evidence>
<name>A0A5C8ZLD3_9GAMM</name>
<keyword evidence="1" id="KW-0802">TPR repeat</keyword>
<sequence>MDNTLLSPPGAAGGYSRRLLLAAWLAFTCSWTDAIYASDSPPESPPDDLAEAAPEVASDADPNSPAGADAGVAPPPAVATVPNAPISSLEELTREQDRLDIQSYRNVIADIEHSEGAYSSNVSEHLLSLGSALQQAGRHAEAIDVFKRGVHLSRINDGLYGAEQIPLLQSEIRSHLALGEFAAADERQVYLYRVQLRSLSSGPRRANALMQQASWQQQAYELRLGEHGFNRLMNMWDLYRLALNDIIKLEGDTSPSLLSPLYGMLRSQYLISDYQSESNSGFGSEYDFAERQGQSRFNAYRAQSYKKGLSVIRAIQDIEIQNEPDNHVAAANSYLRLGDWMMWHGEDDEAMENYQLALTELAASNDAQVLEHQIFGAPVALPALEGVESLPPTVPQDQGNALLEFTVTASGRLVDLDRLDDFEENEAKVNRLMRRLRKTQFRPRFEEGKPVDTEKVVWAYDSNNW</sequence>
<dbReference type="AlphaFoldDB" id="A0A5C8ZLD3"/>
<feature type="compositionally biased region" description="Low complexity" evidence="2">
    <location>
        <begin position="65"/>
        <end position="77"/>
    </location>
</feature>
<protein>
    <recommendedName>
        <fullName evidence="5">TonB C-terminal domain-containing protein</fullName>
    </recommendedName>
</protein>
<dbReference type="PROSITE" id="PS50005">
    <property type="entry name" value="TPR"/>
    <property type="match status" value="1"/>
</dbReference>
<gene>
    <name evidence="3" type="ORF">FV139_20260</name>
</gene>
<evidence type="ECO:0008006" key="5">
    <source>
        <dbReference type="Google" id="ProtNLM"/>
    </source>
</evidence>
<proteinExistence type="predicted"/>
<feature type="repeat" description="TPR" evidence="1">
    <location>
        <begin position="123"/>
        <end position="156"/>
    </location>
</feature>
<reference evidence="3 4" key="1">
    <citation type="submission" date="2019-08" db="EMBL/GenBank/DDBJ databases">
        <title>Parahaliea maris sp. nov., isolated from the surface seawater.</title>
        <authorList>
            <person name="Liu Y."/>
        </authorList>
    </citation>
    <scope>NUCLEOTIDE SEQUENCE [LARGE SCALE GENOMIC DNA]</scope>
    <source>
        <strain evidence="3 4">HSLHS9</strain>
    </source>
</reference>